<dbReference type="RefSeq" id="WP_289786516.1">
    <property type="nucleotide sequence ID" value="NZ_JAUDJE010000021.1"/>
</dbReference>
<dbReference type="EMBL" id="JAUDJE010000021">
    <property type="protein sequence ID" value="MDM9561400.1"/>
    <property type="molecule type" value="Genomic_DNA"/>
</dbReference>
<name>A0ABT7W876_9BORD</name>
<sequence>MMIERGADGLTFLRLETVDAALQTLARLQGADDAQVRFPDRLEFAGELASLRIVIQGGNYHSSVPGNFARGIWGFQEELYRAVASALYNVEDLRRLSKFDYERFNLIFNVSEGSSDLEAPTSSFFAELAKGLADMPDRYKLIAIIAVAVVLTTGYAAVQLGGDYFDAQTKQAQVQADLEKERERTRQIEALLGQVPTAARFDAATAAGAKQIVKSVPDAESAVVGKAYFDRDAIVDINARAAKEYADTSELKQEFKVIAFKRPEGADIARFTLISAAGEFPAALDMSADGPFTKEQIDHFWSAVQTQSAIFLDVQVKMQGNAVKQAWIADIPLPAAPEGAPLVALDPP</sequence>
<gene>
    <name evidence="1" type="ORF">QUC21_20360</name>
</gene>
<organism evidence="1 2">
    <name type="scientific">Bordetella petrii</name>
    <dbReference type="NCBI Taxonomy" id="94624"/>
    <lineage>
        <taxon>Bacteria</taxon>
        <taxon>Pseudomonadati</taxon>
        <taxon>Pseudomonadota</taxon>
        <taxon>Betaproteobacteria</taxon>
        <taxon>Burkholderiales</taxon>
        <taxon>Alcaligenaceae</taxon>
        <taxon>Bordetella</taxon>
    </lineage>
</organism>
<evidence type="ECO:0000313" key="2">
    <source>
        <dbReference type="Proteomes" id="UP001175604"/>
    </source>
</evidence>
<protein>
    <submittedName>
        <fullName evidence="1">Uncharacterized protein</fullName>
    </submittedName>
</protein>
<comment type="caution">
    <text evidence="1">The sequence shown here is derived from an EMBL/GenBank/DDBJ whole genome shotgun (WGS) entry which is preliminary data.</text>
</comment>
<evidence type="ECO:0000313" key="1">
    <source>
        <dbReference type="EMBL" id="MDM9561400.1"/>
    </source>
</evidence>
<keyword evidence="2" id="KW-1185">Reference proteome</keyword>
<proteinExistence type="predicted"/>
<accession>A0ABT7W876</accession>
<reference evidence="1" key="1">
    <citation type="submission" date="2023-06" db="EMBL/GenBank/DDBJ databases">
        <title>full genome analysis of Phenantherene degrader P3.</title>
        <authorList>
            <person name="Akbar A."/>
            <person name="Rahmeh R."/>
            <person name="Kishk M."/>
        </authorList>
    </citation>
    <scope>NUCLEOTIDE SEQUENCE</scope>
    <source>
        <strain evidence="1">P3</strain>
    </source>
</reference>
<dbReference type="Proteomes" id="UP001175604">
    <property type="component" value="Unassembled WGS sequence"/>
</dbReference>